<comment type="caution">
    <text evidence="1">The sequence shown here is derived from an EMBL/GenBank/DDBJ whole genome shotgun (WGS) entry which is preliminary data.</text>
</comment>
<sequence>MKPISGTTKLLPMKFMKYYFTLIIVALLTMGCSSDDNAPLADFVVAFENPSLSFGAEETEKPVNIVFSVAARENGTLTISYTDSNTEYGTDKDYTTDPAASNGSITVPFSTGETQTSFTFNKLRNAIEGGAEKSVNFTITQVSVADAKIQGNTSTKVDFAASAATAGSISPEVGGPNEPNQVFVDLSSLTQKASKRDAWELGFYMGDDHRVIINGSLFMAVAQLEETNLAAVTEATVADLKPLVAVGTFQADNIKYVDGVDGDLSKTAIAQIAANDDDNKVYLVNLGSAIGTESPNVGSVDISDDPRGWKKIKILRSDNGYRLQYADLDVTDNFDEISIAKNSDSGDFRFVSFTSQIVDDVRPVKWDMNFTVFTNEIPGYGSYGYADFIATNRLGGVSAYKVETSEKAYADFVRADVVDASFDVDQRAIGSAWRNGGGPGTLPSIKDEVFFVLKDTDENLYKIRFTALTDADGVRGNPAFEFELLQ</sequence>
<dbReference type="Proteomes" id="UP000219559">
    <property type="component" value="Unassembled WGS sequence"/>
</dbReference>
<keyword evidence="2" id="KW-1185">Reference proteome</keyword>
<organism evidence="1 2">
    <name type="scientific">Sediminicola luteus</name>
    <dbReference type="NCBI Taxonomy" id="319238"/>
    <lineage>
        <taxon>Bacteria</taxon>
        <taxon>Pseudomonadati</taxon>
        <taxon>Bacteroidota</taxon>
        <taxon>Flavobacteriia</taxon>
        <taxon>Flavobacteriales</taxon>
        <taxon>Flavobacteriaceae</taxon>
        <taxon>Sediminicola</taxon>
    </lineage>
</organism>
<dbReference type="OrthoDB" id="1091850at2"/>
<gene>
    <name evidence="1" type="ORF">B7P33_16925</name>
</gene>
<protein>
    <recommendedName>
        <fullName evidence="3">HmuY protein</fullName>
    </recommendedName>
</protein>
<dbReference type="PROSITE" id="PS51257">
    <property type="entry name" value="PROKAR_LIPOPROTEIN"/>
    <property type="match status" value="1"/>
</dbReference>
<evidence type="ECO:0000313" key="1">
    <source>
        <dbReference type="EMBL" id="PCE62959.1"/>
    </source>
</evidence>
<evidence type="ECO:0000313" key="2">
    <source>
        <dbReference type="Proteomes" id="UP000219559"/>
    </source>
</evidence>
<dbReference type="AlphaFoldDB" id="A0A2A4G1V6"/>
<evidence type="ECO:0008006" key="3">
    <source>
        <dbReference type="Google" id="ProtNLM"/>
    </source>
</evidence>
<dbReference type="InterPro" id="IPR025921">
    <property type="entry name" value="HmuY"/>
</dbReference>
<dbReference type="CDD" id="cd12105">
    <property type="entry name" value="HmuY"/>
    <property type="match status" value="1"/>
</dbReference>
<dbReference type="EMBL" id="NBWU01000007">
    <property type="protein sequence ID" value="PCE62959.1"/>
    <property type="molecule type" value="Genomic_DNA"/>
</dbReference>
<dbReference type="Pfam" id="PF14064">
    <property type="entry name" value="HmuY"/>
    <property type="match status" value="1"/>
</dbReference>
<name>A0A2A4G1V6_9FLAO</name>
<accession>A0A2A4G1V6</accession>
<reference evidence="1 2" key="1">
    <citation type="submission" date="2017-04" db="EMBL/GenBank/DDBJ databases">
        <title>A new member of the family Flavobacteriaceae isolated from ascidians.</title>
        <authorList>
            <person name="Chen L."/>
        </authorList>
    </citation>
    <scope>NUCLEOTIDE SEQUENCE [LARGE SCALE GENOMIC DNA]</scope>
    <source>
        <strain evidence="1 2">HQA918</strain>
    </source>
</reference>
<proteinExistence type="predicted"/>